<evidence type="ECO:0000256" key="1">
    <source>
        <dbReference type="ARBA" id="ARBA00022722"/>
    </source>
</evidence>
<dbReference type="EMBL" id="SWVK01000008">
    <property type="protein sequence ID" value="NFN34944.1"/>
    <property type="molecule type" value="Genomic_DNA"/>
</dbReference>
<dbReference type="InterPro" id="IPR013520">
    <property type="entry name" value="Ribonucl_H"/>
</dbReference>
<evidence type="ECO:0000256" key="3">
    <source>
        <dbReference type="ARBA" id="ARBA00022839"/>
    </source>
</evidence>
<gene>
    <name evidence="5" type="ORF">FC774_01950</name>
    <name evidence="6" type="ORF">FDB51_07305</name>
</gene>
<comment type="caution">
    <text evidence="5">The sequence shown here is derived from an EMBL/GenBank/DDBJ whole genome shotgun (WGS) entry which is preliminary data.</text>
</comment>
<evidence type="ECO:0000313" key="6">
    <source>
        <dbReference type="EMBL" id="NFN34944.1"/>
    </source>
</evidence>
<sequence length="243" mass="28597">MNYIVYDLEFNHQYSKDDKASNITFEVIQIGAVKLNSNLEVVSTFNRLIKPTVHTEIHPFIKDLTQITTEMVNSEKYFSDVYDDFIEFIGNKEFTVCIWGTSDIKELLKNVKFHNLEEIYDLRKYIDVQNLASKYIKTQKGTKVGLKTAIEFFNLPIEKEFHDAFNDAHYTAQIFKKLYTSKVKSSTYNNPYSKRISEPKSKVDTKGLFRQFEKMYSKKLSEEEKKMIKVAYSMGRTNQFLKK</sequence>
<evidence type="ECO:0000259" key="4">
    <source>
        <dbReference type="SMART" id="SM00479"/>
    </source>
</evidence>
<protein>
    <submittedName>
        <fullName evidence="5">Exonuclease domain-containing protein</fullName>
    </submittedName>
</protein>
<dbReference type="InterPro" id="IPR036397">
    <property type="entry name" value="RNaseH_sf"/>
</dbReference>
<dbReference type="PANTHER" id="PTHR23044:SF61">
    <property type="entry name" value="3'-5' EXORIBONUCLEASE 1-RELATED"/>
    <property type="match status" value="1"/>
</dbReference>
<dbReference type="SMART" id="SM00479">
    <property type="entry name" value="EXOIII"/>
    <property type="match status" value="1"/>
</dbReference>
<keyword evidence="1" id="KW-0540">Nuclease</keyword>
<keyword evidence="2" id="KW-0378">Hydrolase</keyword>
<dbReference type="PANTHER" id="PTHR23044">
    <property type="entry name" value="3'-5' EXONUCLEASE ERI1-RELATED"/>
    <property type="match status" value="1"/>
</dbReference>
<dbReference type="SUPFAM" id="SSF53098">
    <property type="entry name" value="Ribonuclease H-like"/>
    <property type="match status" value="1"/>
</dbReference>
<dbReference type="CDD" id="cd06133">
    <property type="entry name" value="ERI-1_3'hExo_like"/>
    <property type="match status" value="1"/>
</dbReference>
<dbReference type="RefSeq" id="WP_053341662.1">
    <property type="nucleotide sequence ID" value="NZ_LFPA01000036.1"/>
</dbReference>
<accession>A0A0L9YCU9</accession>
<name>A0A0L9YCU9_CLOBO</name>
<dbReference type="GO" id="GO:0000175">
    <property type="term" value="F:3'-5'-RNA exonuclease activity"/>
    <property type="evidence" value="ECO:0007669"/>
    <property type="project" value="InterPro"/>
</dbReference>
<dbReference type="Gene3D" id="3.30.420.10">
    <property type="entry name" value="Ribonuclease H-like superfamily/Ribonuclease H"/>
    <property type="match status" value="1"/>
</dbReference>
<dbReference type="GO" id="GO:0003676">
    <property type="term" value="F:nucleic acid binding"/>
    <property type="evidence" value="ECO:0007669"/>
    <property type="project" value="InterPro"/>
</dbReference>
<dbReference type="Pfam" id="PF00929">
    <property type="entry name" value="RNase_T"/>
    <property type="match status" value="1"/>
</dbReference>
<organism evidence="5 8">
    <name type="scientific">Clostridium botulinum</name>
    <dbReference type="NCBI Taxonomy" id="1491"/>
    <lineage>
        <taxon>Bacteria</taxon>
        <taxon>Bacillati</taxon>
        <taxon>Bacillota</taxon>
        <taxon>Clostridia</taxon>
        <taxon>Eubacteriales</taxon>
        <taxon>Clostridiaceae</taxon>
        <taxon>Clostridium</taxon>
    </lineage>
</organism>
<dbReference type="InterPro" id="IPR047201">
    <property type="entry name" value="ERI-1_3'hExo-like"/>
</dbReference>
<evidence type="ECO:0000313" key="7">
    <source>
        <dbReference type="Proteomes" id="UP000473681"/>
    </source>
</evidence>
<dbReference type="Proteomes" id="UP000476820">
    <property type="component" value="Unassembled WGS sequence"/>
</dbReference>
<evidence type="ECO:0000313" key="5">
    <source>
        <dbReference type="EMBL" id="NFF86674.1"/>
    </source>
</evidence>
<dbReference type="InterPro" id="IPR051274">
    <property type="entry name" value="3-5_Exoribonuclease"/>
</dbReference>
<dbReference type="Proteomes" id="UP000473681">
    <property type="component" value="Unassembled WGS sequence"/>
</dbReference>
<dbReference type="OrthoDB" id="159416at2"/>
<dbReference type="InterPro" id="IPR012337">
    <property type="entry name" value="RNaseH-like_sf"/>
</dbReference>
<evidence type="ECO:0000256" key="2">
    <source>
        <dbReference type="ARBA" id="ARBA00022801"/>
    </source>
</evidence>
<reference evidence="7 8" key="1">
    <citation type="submission" date="2019-04" db="EMBL/GenBank/DDBJ databases">
        <title>Genome sequencing of Clostridium botulinum Groups I-IV and Clostridium butyricum.</title>
        <authorList>
            <person name="Brunt J."/>
            <person name="Van Vliet A.H.M."/>
            <person name="Stringer S.C."/>
            <person name="Carter A.T."/>
            <person name="Peck M.W."/>
        </authorList>
    </citation>
    <scope>NUCLEOTIDE SEQUENCE [LARGE SCALE GENOMIC DNA]</scope>
    <source>
        <strain evidence="5 8">1605</strain>
        <strain evidence="6 7">CB-K-33E</strain>
    </source>
</reference>
<evidence type="ECO:0000313" key="8">
    <source>
        <dbReference type="Proteomes" id="UP000476820"/>
    </source>
</evidence>
<dbReference type="AlphaFoldDB" id="A0A0L9YCU9"/>
<feature type="domain" description="Exonuclease" evidence="4">
    <location>
        <begin position="2"/>
        <end position="184"/>
    </location>
</feature>
<dbReference type="EMBL" id="SWOV01000003">
    <property type="protein sequence ID" value="NFF86674.1"/>
    <property type="molecule type" value="Genomic_DNA"/>
</dbReference>
<proteinExistence type="predicted"/>
<keyword evidence="3 5" id="KW-0269">Exonuclease</keyword>